<dbReference type="Proteomes" id="UP000831701">
    <property type="component" value="Chromosome 8"/>
</dbReference>
<name>A0ACB8WLJ8_9TELE</name>
<accession>A0ACB8WLJ8</accession>
<reference evidence="1" key="1">
    <citation type="submission" date="2022-04" db="EMBL/GenBank/DDBJ databases">
        <title>Jade perch genome.</title>
        <authorList>
            <person name="Chao B."/>
        </authorList>
    </citation>
    <scope>NUCLEOTIDE SEQUENCE</scope>
    <source>
        <strain evidence="1">CB-2022</strain>
    </source>
</reference>
<dbReference type="EMBL" id="CM041538">
    <property type="protein sequence ID" value="KAI3368945.1"/>
    <property type="molecule type" value="Genomic_DNA"/>
</dbReference>
<proteinExistence type="predicted"/>
<comment type="caution">
    <text evidence="1">The sequence shown here is derived from an EMBL/GenBank/DDBJ whole genome shotgun (WGS) entry which is preliminary data.</text>
</comment>
<sequence length="231" mass="25303">MMSCRGSPIGWRACPGGVARPSDKARCLDDHPEDSQSRGALWDESIPVSTVGAIIRKWKKHHLIINRPRTGAPRKISDQGVRKMVRRVLKEPRTTRKALQKDMEGSSEVTGSAEVFLPGGKAKPFNFHGLWTTLPDTGSFFGGDDSYSFPGLKDKAAQCDLYTYGLCALRMMQRENGQKQQPRHMKTKNVPADIVPTVSHFHPLQGASSGSLAPAFCTESQGVSMEGIPTP</sequence>
<keyword evidence="2" id="KW-1185">Reference proteome</keyword>
<protein>
    <submittedName>
        <fullName evidence="1">Uncharacterized protein</fullName>
    </submittedName>
</protein>
<gene>
    <name evidence="1" type="ORF">L3Q82_025917</name>
</gene>
<evidence type="ECO:0000313" key="2">
    <source>
        <dbReference type="Proteomes" id="UP000831701"/>
    </source>
</evidence>
<organism evidence="1 2">
    <name type="scientific">Scortum barcoo</name>
    <name type="common">barcoo grunter</name>
    <dbReference type="NCBI Taxonomy" id="214431"/>
    <lineage>
        <taxon>Eukaryota</taxon>
        <taxon>Metazoa</taxon>
        <taxon>Chordata</taxon>
        <taxon>Craniata</taxon>
        <taxon>Vertebrata</taxon>
        <taxon>Euteleostomi</taxon>
        <taxon>Actinopterygii</taxon>
        <taxon>Neopterygii</taxon>
        <taxon>Teleostei</taxon>
        <taxon>Neoteleostei</taxon>
        <taxon>Acanthomorphata</taxon>
        <taxon>Eupercaria</taxon>
        <taxon>Centrarchiformes</taxon>
        <taxon>Terapontoidei</taxon>
        <taxon>Terapontidae</taxon>
        <taxon>Scortum</taxon>
    </lineage>
</organism>
<evidence type="ECO:0000313" key="1">
    <source>
        <dbReference type="EMBL" id="KAI3368945.1"/>
    </source>
</evidence>